<reference evidence="7" key="1">
    <citation type="submission" date="2017-02" db="UniProtKB">
        <authorList>
            <consortium name="WormBaseParasite"/>
        </authorList>
    </citation>
    <scope>IDENTIFICATION</scope>
</reference>
<dbReference type="SMART" id="SM01385">
    <property type="entry name" value="DSS1_SEM1"/>
    <property type="match status" value="1"/>
</dbReference>
<dbReference type="Proteomes" id="UP000274504">
    <property type="component" value="Unassembled WGS sequence"/>
</dbReference>
<organism evidence="7">
    <name type="scientific">Hymenolepis diminuta</name>
    <name type="common">Rat tapeworm</name>
    <dbReference type="NCBI Taxonomy" id="6216"/>
    <lineage>
        <taxon>Eukaryota</taxon>
        <taxon>Metazoa</taxon>
        <taxon>Spiralia</taxon>
        <taxon>Lophotrochozoa</taxon>
        <taxon>Platyhelminthes</taxon>
        <taxon>Cestoda</taxon>
        <taxon>Eucestoda</taxon>
        <taxon>Cyclophyllidea</taxon>
        <taxon>Hymenolepididae</taxon>
        <taxon>Hymenolepis</taxon>
    </lineage>
</organism>
<sequence length="68" mass="8160">MSDEEQLGIYNDVNEFEEFSKEDWMLNEEDASDKNVWDDTWDQGEIEENEFTQQLRSDLKAWGYLSES</sequence>
<evidence type="ECO:0000313" key="3">
    <source>
        <dbReference type="EMBL" id="VDL11652.1"/>
    </source>
</evidence>
<gene>
    <name evidence="3" type="ORF">HDID_LOCUS34</name>
    <name evidence="4" type="ORF">WMSIL1_LOCUS6417</name>
</gene>
<dbReference type="GO" id="GO:0043248">
    <property type="term" value="P:proteasome assembly"/>
    <property type="evidence" value="ECO:0007669"/>
    <property type="project" value="UniProtKB-UniRule"/>
</dbReference>
<dbReference type="Pfam" id="PF05160">
    <property type="entry name" value="DSS1_SEM1"/>
    <property type="match status" value="1"/>
</dbReference>
<evidence type="ECO:0000256" key="1">
    <source>
        <dbReference type="ARBA" id="ARBA00034491"/>
    </source>
</evidence>
<evidence type="ECO:0000313" key="6">
    <source>
        <dbReference type="Proteomes" id="UP000321570"/>
    </source>
</evidence>
<comment type="similarity">
    <text evidence="1 2">Belongs to the DSS1/SEM1 family.</text>
</comment>
<comment type="function">
    <text evidence="2">Component of the 26S proteasome, a multiprotein complex involved in the ATP-dependent degradation of ubiquitinated proteins.</text>
</comment>
<keyword evidence="2" id="KW-0539">Nucleus</keyword>
<evidence type="ECO:0000256" key="2">
    <source>
        <dbReference type="RuleBase" id="RU369057"/>
    </source>
</evidence>
<dbReference type="WBParaSite" id="HDID_0000003301-mRNA-1">
    <property type="protein sequence ID" value="HDID_0000003301-mRNA-1"/>
    <property type="gene ID" value="HDID_0000003301"/>
</dbReference>
<dbReference type="GO" id="GO:0008541">
    <property type="term" value="C:proteasome regulatory particle, lid subcomplex"/>
    <property type="evidence" value="ECO:0007669"/>
    <property type="project" value="UniProtKB-UniRule"/>
</dbReference>
<comment type="subcellular location">
    <subcellularLocation>
        <location evidence="2">Nucleus</location>
    </subcellularLocation>
</comment>
<dbReference type="GO" id="GO:0005634">
    <property type="term" value="C:nucleus"/>
    <property type="evidence" value="ECO:0007669"/>
    <property type="project" value="UniProtKB-SubCell"/>
</dbReference>
<dbReference type="AlphaFoldDB" id="A0A0R3S7L2"/>
<keyword evidence="2" id="KW-0647">Proteasome</keyword>
<dbReference type="Proteomes" id="UP000321570">
    <property type="component" value="Unassembled WGS sequence"/>
</dbReference>
<dbReference type="InterPro" id="IPR007834">
    <property type="entry name" value="DSS1_SEM1"/>
</dbReference>
<dbReference type="OrthoDB" id="6238486at2759"/>
<reference evidence="4 6" key="3">
    <citation type="submission" date="2019-07" db="EMBL/GenBank/DDBJ databases">
        <authorList>
            <person name="Jastrzebski P J."/>
            <person name="Paukszto L."/>
            <person name="Jastrzebski P J."/>
        </authorList>
    </citation>
    <scope>NUCLEOTIDE SEQUENCE [LARGE SCALE GENOMIC DNA]</scope>
    <source>
        <strain evidence="4 6">WMS-il1</strain>
    </source>
</reference>
<dbReference type="EMBL" id="UYSG01000002">
    <property type="protein sequence ID" value="VDL11652.1"/>
    <property type="molecule type" value="Genomic_DNA"/>
</dbReference>
<reference evidence="3 5" key="2">
    <citation type="submission" date="2018-11" db="EMBL/GenBank/DDBJ databases">
        <authorList>
            <consortium name="Pathogen Informatics"/>
        </authorList>
    </citation>
    <scope>NUCLEOTIDE SEQUENCE [LARGE SCALE GENOMIC DNA]</scope>
</reference>
<evidence type="ECO:0000313" key="4">
    <source>
        <dbReference type="EMBL" id="VUZ47110.1"/>
    </source>
</evidence>
<evidence type="ECO:0000313" key="5">
    <source>
        <dbReference type="Proteomes" id="UP000274504"/>
    </source>
</evidence>
<dbReference type="EMBL" id="CABIJS010000222">
    <property type="protein sequence ID" value="VUZ47110.1"/>
    <property type="molecule type" value="Genomic_DNA"/>
</dbReference>
<dbReference type="GO" id="GO:0006406">
    <property type="term" value="P:mRNA export from nucleus"/>
    <property type="evidence" value="ECO:0007669"/>
    <property type="project" value="UniProtKB-UniRule"/>
</dbReference>
<accession>A0A0R3S7L2</accession>
<name>A0A0R3S7L2_HYMDI</name>
<protein>
    <recommendedName>
        <fullName evidence="2">26S proteasome complex subunit SEM1</fullName>
    </recommendedName>
</protein>
<keyword evidence="6" id="KW-1185">Reference proteome</keyword>
<evidence type="ECO:0000313" key="7">
    <source>
        <dbReference type="WBParaSite" id="HDID_0000003301-mRNA-1"/>
    </source>
</evidence>
<proteinExistence type="inferred from homology"/>